<proteinExistence type="predicted"/>
<feature type="region of interest" description="Disordered" evidence="1">
    <location>
        <begin position="92"/>
        <end position="122"/>
    </location>
</feature>
<sequence length="161" mass="17170">MAATPKSESPNSSVQPAAGSQFSWKEENPRQGHTASESTKIAELGNDGARCDSLSGRGGGGGGGGGRFIVGLEEQSVGAQCSGRIYDQPMTEMDLEEEDDNPDKARPVKKMMKKKKNKTRGRKIFDSLGSDLSASCNILPSLPFSQQSVPPLQEIIHHPLS</sequence>
<organism evidence="2 3">
    <name type="scientific">Trapa natans</name>
    <name type="common">Water chestnut</name>
    <dbReference type="NCBI Taxonomy" id="22666"/>
    <lineage>
        <taxon>Eukaryota</taxon>
        <taxon>Viridiplantae</taxon>
        <taxon>Streptophyta</taxon>
        <taxon>Embryophyta</taxon>
        <taxon>Tracheophyta</taxon>
        <taxon>Spermatophyta</taxon>
        <taxon>Magnoliopsida</taxon>
        <taxon>eudicotyledons</taxon>
        <taxon>Gunneridae</taxon>
        <taxon>Pentapetalae</taxon>
        <taxon>rosids</taxon>
        <taxon>malvids</taxon>
        <taxon>Myrtales</taxon>
        <taxon>Lythraceae</taxon>
        <taxon>Trapa</taxon>
    </lineage>
</organism>
<comment type="caution">
    <text evidence="2">The sequence shown here is derived from an EMBL/GenBank/DDBJ whole genome shotgun (WGS) entry which is preliminary data.</text>
</comment>
<dbReference type="EMBL" id="JAXQNO010000010">
    <property type="protein sequence ID" value="KAK4790202.1"/>
    <property type="molecule type" value="Genomic_DNA"/>
</dbReference>
<protein>
    <submittedName>
        <fullName evidence="2">Uncharacterized protein</fullName>
    </submittedName>
</protein>
<name>A0AAN7R553_TRANT</name>
<feature type="compositionally biased region" description="Polar residues" evidence="1">
    <location>
        <begin position="1"/>
        <end position="23"/>
    </location>
</feature>
<evidence type="ECO:0000256" key="1">
    <source>
        <dbReference type="SAM" id="MobiDB-lite"/>
    </source>
</evidence>
<feature type="compositionally biased region" description="Basic residues" evidence="1">
    <location>
        <begin position="107"/>
        <end position="122"/>
    </location>
</feature>
<feature type="region of interest" description="Disordered" evidence="1">
    <location>
        <begin position="1"/>
        <end position="68"/>
    </location>
</feature>
<keyword evidence="3" id="KW-1185">Reference proteome</keyword>
<evidence type="ECO:0000313" key="3">
    <source>
        <dbReference type="Proteomes" id="UP001346149"/>
    </source>
</evidence>
<accession>A0AAN7R553</accession>
<gene>
    <name evidence="2" type="ORF">SAY86_017506</name>
</gene>
<evidence type="ECO:0000313" key="2">
    <source>
        <dbReference type="EMBL" id="KAK4790202.1"/>
    </source>
</evidence>
<dbReference type="AlphaFoldDB" id="A0AAN7R553"/>
<feature type="compositionally biased region" description="Gly residues" evidence="1">
    <location>
        <begin position="56"/>
        <end position="68"/>
    </location>
</feature>
<reference evidence="2 3" key="1">
    <citation type="journal article" date="2023" name="Hortic Res">
        <title>Pangenome of water caltrop reveals structural variations and asymmetric subgenome divergence after allopolyploidization.</title>
        <authorList>
            <person name="Zhang X."/>
            <person name="Chen Y."/>
            <person name="Wang L."/>
            <person name="Yuan Y."/>
            <person name="Fang M."/>
            <person name="Shi L."/>
            <person name="Lu R."/>
            <person name="Comes H.P."/>
            <person name="Ma Y."/>
            <person name="Chen Y."/>
            <person name="Huang G."/>
            <person name="Zhou Y."/>
            <person name="Zheng Z."/>
            <person name="Qiu Y."/>
        </authorList>
    </citation>
    <scope>NUCLEOTIDE SEQUENCE [LARGE SCALE GENOMIC DNA]</scope>
    <source>
        <strain evidence="2">F231</strain>
    </source>
</reference>
<dbReference type="Proteomes" id="UP001346149">
    <property type="component" value="Unassembled WGS sequence"/>
</dbReference>